<dbReference type="Proteomes" id="UP000019141">
    <property type="component" value="Unassembled WGS sequence"/>
</dbReference>
<dbReference type="HOGENOM" id="CLU_056919_0_0_7"/>
<dbReference type="Gene3D" id="3.40.50.2000">
    <property type="entry name" value="Glycogen Phosphorylase B"/>
    <property type="match status" value="2"/>
</dbReference>
<sequence length="314" mass="35268">MCYRHQIRLVHARSHVATAMGLLVKGVLGCKLLFDVRGLLAEEYADAGHWSTDEFKYRLTKRVEQHLFQRADALVMLTQRIKTLLVQQETTLSGRADAITVIPCCADTGRFLVSDDERARYRQQRGWGARIVLTYVGKIGTWYLYEEMAQFFAVAYQYQPRFFFQILTQSDPELMEQSLCQEGVDPSHYDICCVSQEALPLILASSDAGIAFIRPCYSKQASSPTKVGEYLAAGLPVVANAGIGDCDAMIGEQGLGLVLQDFSQAEYHRAVRRLNSLIADETMAQRCREFAQNALSLSQVGGPRYTALYQELLR</sequence>
<keyword evidence="2" id="KW-1185">Reference proteome</keyword>
<evidence type="ECO:0008006" key="3">
    <source>
        <dbReference type="Google" id="ProtNLM"/>
    </source>
</evidence>
<protein>
    <recommendedName>
        <fullName evidence="3">Glycosyltransferase subfamily 4-like N-terminal domain-containing protein</fullName>
    </recommendedName>
</protein>
<comment type="caution">
    <text evidence="1">The sequence shown here is derived from an EMBL/GenBank/DDBJ whole genome shotgun (WGS) entry which is preliminary data.</text>
</comment>
<dbReference type="PANTHER" id="PTHR12526">
    <property type="entry name" value="GLYCOSYLTRANSFERASE"/>
    <property type="match status" value="1"/>
</dbReference>
<dbReference type="EMBL" id="AZHW01001014">
    <property type="protein sequence ID" value="ETW94745.1"/>
    <property type="molecule type" value="Genomic_DNA"/>
</dbReference>
<gene>
    <name evidence="1" type="ORF">ETSY1_33565</name>
</gene>
<dbReference type="SUPFAM" id="SSF53756">
    <property type="entry name" value="UDP-Glycosyltransferase/glycogen phosphorylase"/>
    <property type="match status" value="1"/>
</dbReference>
<evidence type="ECO:0000313" key="2">
    <source>
        <dbReference type="Proteomes" id="UP000019141"/>
    </source>
</evidence>
<accession>W4LAK4</accession>
<organism evidence="1 2">
    <name type="scientific">Entotheonella factor</name>
    <dbReference type="NCBI Taxonomy" id="1429438"/>
    <lineage>
        <taxon>Bacteria</taxon>
        <taxon>Pseudomonadati</taxon>
        <taxon>Nitrospinota/Tectimicrobiota group</taxon>
        <taxon>Candidatus Tectimicrobiota</taxon>
        <taxon>Candidatus Entotheonellia</taxon>
        <taxon>Candidatus Entotheonellales</taxon>
        <taxon>Candidatus Entotheonellaceae</taxon>
        <taxon>Candidatus Entotheonella</taxon>
    </lineage>
</organism>
<reference evidence="1 2" key="1">
    <citation type="journal article" date="2014" name="Nature">
        <title>An environmental bacterial taxon with a large and distinct metabolic repertoire.</title>
        <authorList>
            <person name="Wilson M.C."/>
            <person name="Mori T."/>
            <person name="Ruckert C."/>
            <person name="Uria A.R."/>
            <person name="Helf M.J."/>
            <person name="Takada K."/>
            <person name="Gernert C."/>
            <person name="Steffens U.A."/>
            <person name="Heycke N."/>
            <person name="Schmitt S."/>
            <person name="Rinke C."/>
            <person name="Helfrich E.J."/>
            <person name="Brachmann A.O."/>
            <person name="Gurgui C."/>
            <person name="Wakimoto T."/>
            <person name="Kracht M."/>
            <person name="Crusemann M."/>
            <person name="Hentschel U."/>
            <person name="Abe I."/>
            <person name="Matsunaga S."/>
            <person name="Kalinowski J."/>
            <person name="Takeyama H."/>
            <person name="Piel J."/>
        </authorList>
    </citation>
    <scope>NUCLEOTIDE SEQUENCE [LARGE SCALE GENOMIC DNA]</scope>
    <source>
        <strain evidence="2">TSY1</strain>
    </source>
</reference>
<evidence type="ECO:0000313" key="1">
    <source>
        <dbReference type="EMBL" id="ETW94745.1"/>
    </source>
</evidence>
<name>W4LAK4_ENTF1</name>
<dbReference type="PANTHER" id="PTHR12526:SF630">
    <property type="entry name" value="GLYCOSYLTRANSFERASE"/>
    <property type="match status" value="1"/>
</dbReference>
<dbReference type="AlphaFoldDB" id="W4LAK4"/>
<proteinExistence type="predicted"/>